<dbReference type="SUPFAM" id="SSF47384">
    <property type="entry name" value="Homodimeric domain of signal transducing histidine kinase"/>
    <property type="match status" value="1"/>
</dbReference>
<evidence type="ECO:0000313" key="12">
    <source>
        <dbReference type="EMBL" id="KIE13005.1"/>
    </source>
</evidence>
<dbReference type="InterPro" id="IPR004358">
    <property type="entry name" value="Sig_transdc_His_kin-like_C"/>
</dbReference>
<dbReference type="Gene3D" id="3.30.450.20">
    <property type="entry name" value="PAS domain"/>
    <property type="match status" value="2"/>
</dbReference>
<dbReference type="InterPro" id="IPR000014">
    <property type="entry name" value="PAS"/>
</dbReference>
<dbReference type="PANTHER" id="PTHR43304">
    <property type="entry name" value="PHYTOCHROME-LIKE PROTEIN CPH1"/>
    <property type="match status" value="1"/>
</dbReference>
<evidence type="ECO:0000256" key="1">
    <source>
        <dbReference type="ARBA" id="ARBA00000085"/>
    </source>
</evidence>
<dbReference type="InterPro" id="IPR052162">
    <property type="entry name" value="Sensor_kinase/Photoreceptor"/>
</dbReference>
<keyword evidence="5" id="KW-0418">Kinase</keyword>
<dbReference type="EC" id="2.7.13.3" evidence="2"/>
<dbReference type="Gene3D" id="3.30.565.10">
    <property type="entry name" value="Histidine kinase-like ATPase, C-terminal domain"/>
    <property type="match status" value="1"/>
</dbReference>
<dbReference type="Pfam" id="PF00512">
    <property type="entry name" value="HisKA"/>
    <property type="match status" value="1"/>
</dbReference>
<dbReference type="EMBL" id="JHEG02000019">
    <property type="protein sequence ID" value="KIE13005.1"/>
    <property type="molecule type" value="Genomic_DNA"/>
</dbReference>
<proteinExistence type="predicted"/>
<evidence type="ECO:0000313" key="11">
    <source>
        <dbReference type="EMBL" id="KAF3888057.1"/>
    </source>
</evidence>
<dbReference type="InterPro" id="IPR003661">
    <property type="entry name" value="HisK_dim/P_dom"/>
</dbReference>
<evidence type="ECO:0000256" key="6">
    <source>
        <dbReference type="ARBA" id="ARBA00023012"/>
    </source>
</evidence>
<feature type="domain" description="PAS" evidence="9">
    <location>
        <begin position="142"/>
        <end position="212"/>
    </location>
</feature>
<dbReference type="PRINTS" id="PR00344">
    <property type="entry name" value="BCTRLSENSOR"/>
</dbReference>
<dbReference type="SMART" id="SM00388">
    <property type="entry name" value="HisKA"/>
    <property type="match status" value="1"/>
</dbReference>
<dbReference type="InterPro" id="IPR005467">
    <property type="entry name" value="His_kinase_dom"/>
</dbReference>
<evidence type="ECO:0000259" key="8">
    <source>
        <dbReference type="PROSITE" id="PS50109"/>
    </source>
</evidence>
<protein>
    <recommendedName>
        <fullName evidence="2">histidine kinase</fullName>
        <ecNumber evidence="2">2.7.13.3</ecNumber>
    </recommendedName>
</protein>
<gene>
    <name evidence="12" type="ORF">DA73_0206065</name>
    <name evidence="11" type="ORF">DA73_0400023120</name>
</gene>
<name>A0A0C1RM43_9CYAN</name>
<dbReference type="NCBIfam" id="TIGR00229">
    <property type="entry name" value="sensory_box"/>
    <property type="match status" value="1"/>
</dbReference>
<dbReference type="InterPro" id="IPR035965">
    <property type="entry name" value="PAS-like_dom_sf"/>
</dbReference>
<dbReference type="InterPro" id="IPR013655">
    <property type="entry name" value="PAS_fold_3"/>
</dbReference>
<accession>A0A0C1RM43</accession>
<evidence type="ECO:0000256" key="3">
    <source>
        <dbReference type="ARBA" id="ARBA00022553"/>
    </source>
</evidence>
<dbReference type="SUPFAM" id="SSF55874">
    <property type="entry name" value="ATPase domain of HSP90 chaperone/DNA topoisomerase II/histidine kinase"/>
    <property type="match status" value="1"/>
</dbReference>
<dbReference type="InterPro" id="IPR000700">
    <property type="entry name" value="PAS-assoc_C"/>
</dbReference>
<dbReference type="Proteomes" id="UP000029738">
    <property type="component" value="Unassembled WGS sequence"/>
</dbReference>
<dbReference type="InterPro" id="IPR036890">
    <property type="entry name" value="HATPase_C_sf"/>
</dbReference>
<dbReference type="AlphaFoldDB" id="A0A0C1RM43"/>
<dbReference type="Pfam" id="PF02518">
    <property type="entry name" value="HATPase_c"/>
    <property type="match status" value="1"/>
</dbReference>
<evidence type="ECO:0000256" key="5">
    <source>
        <dbReference type="ARBA" id="ARBA00022777"/>
    </source>
</evidence>
<dbReference type="PROSITE" id="PS50112">
    <property type="entry name" value="PAS"/>
    <property type="match status" value="1"/>
</dbReference>
<dbReference type="InterPro" id="IPR003594">
    <property type="entry name" value="HATPase_dom"/>
</dbReference>
<dbReference type="CDD" id="cd00082">
    <property type="entry name" value="HisKA"/>
    <property type="match status" value="1"/>
</dbReference>
<keyword evidence="4" id="KW-0808">Transferase</keyword>
<dbReference type="OrthoDB" id="9808408at2"/>
<feature type="region of interest" description="Disordered" evidence="7">
    <location>
        <begin position="242"/>
        <end position="261"/>
    </location>
</feature>
<feature type="domain" description="PAC" evidence="10">
    <location>
        <begin position="216"/>
        <end position="291"/>
    </location>
</feature>
<evidence type="ECO:0000256" key="2">
    <source>
        <dbReference type="ARBA" id="ARBA00012438"/>
    </source>
</evidence>
<dbReference type="SMART" id="SM00387">
    <property type="entry name" value="HATPase_c"/>
    <property type="match status" value="1"/>
</dbReference>
<dbReference type="Pfam" id="PF08447">
    <property type="entry name" value="PAS_3"/>
    <property type="match status" value="1"/>
</dbReference>
<evidence type="ECO:0000256" key="7">
    <source>
        <dbReference type="SAM" id="MobiDB-lite"/>
    </source>
</evidence>
<reference evidence="11" key="2">
    <citation type="submission" date="2019-11" db="EMBL/GenBank/DDBJ databases">
        <title>Improved Assembly of Tolypothrix boutellei genome.</title>
        <authorList>
            <person name="Sarangi A.N."/>
            <person name="Mukherjee M."/>
            <person name="Ghosh S."/>
            <person name="Singh D."/>
            <person name="Das A."/>
            <person name="Kant S."/>
            <person name="Prusty A."/>
            <person name="Tripathy S."/>
        </authorList>
    </citation>
    <scope>NUCLEOTIDE SEQUENCE</scope>
    <source>
        <strain evidence="11">VB521301</strain>
    </source>
</reference>
<dbReference type="GO" id="GO:0000155">
    <property type="term" value="F:phosphorelay sensor kinase activity"/>
    <property type="evidence" value="ECO:0007669"/>
    <property type="project" value="InterPro"/>
</dbReference>
<sequence>MNLRLEAEKVQLELYAEIVKNMQFGLMVWHLEDPKEVTSFRLVTNNPAASRLTGMSLQDFIGKRITECFPSTYKENKGTLELYAEVALCDRHIDQYEAYCSDERISGNFFSIKVFPLPNRCIGIVFDNITHQKQAEEALRETDERFRATFEQAAVGIAHVAIDGRWLRVNQKLCEIVGYSYQELLEQRFHDITHPDDLENDLNCIKQLLAGEIDHYSLEKRYIHKDGSIVWIDLTVSLAKEERGEGERGRGGEKENGSTLSPVSLPGKPKYFIAVIEEINERKAAEIALLQRAEELVRVNTILAQTTAMLKKRNDELDQFAYVASHDLKAPLRAIASLSEWMEEDLADTLPEENQQQMRLLRGRVRRMESLINGLLEYSRVGRTQVPLSVVNVASLIKEIVDSLCPPPTFTIEVEPDMPTFVTKRLPLLQVFSNLIGNAVKHHSRTDGRVMISVQDRGAFYEFAVSDDGPGIAPEFHDKVFLIFQTLEARDRKESTGVGLAIVKKIVETEGGTISLHSQEGAGSTFRFTWLKQPLE</sequence>
<dbReference type="PROSITE" id="PS50109">
    <property type="entry name" value="HIS_KIN"/>
    <property type="match status" value="1"/>
</dbReference>
<dbReference type="CDD" id="cd00130">
    <property type="entry name" value="PAS"/>
    <property type="match status" value="1"/>
</dbReference>
<keyword evidence="3" id="KW-0597">Phosphoprotein</keyword>
<reference evidence="12" key="1">
    <citation type="journal article" date="2015" name="Genome Announc.">
        <title>Draft Genome Sequence of Tolypothrix boutellei Strain VB521301.</title>
        <authorList>
            <person name="Chandrababunaidu M.M."/>
            <person name="Singh D."/>
            <person name="Sen D."/>
            <person name="Bhan S."/>
            <person name="Das S."/>
            <person name="Gupta A."/>
            <person name="Adhikary S.P."/>
            <person name="Tripathy S."/>
        </authorList>
    </citation>
    <scope>NUCLEOTIDE SEQUENCE</scope>
    <source>
        <strain evidence="12">VB521301</strain>
    </source>
</reference>
<evidence type="ECO:0000259" key="9">
    <source>
        <dbReference type="PROSITE" id="PS50112"/>
    </source>
</evidence>
<keyword evidence="6" id="KW-0902">Two-component regulatory system</keyword>
<dbReference type="RefSeq" id="WP_038085410.1">
    <property type="nucleotide sequence ID" value="NZ_JHEG04000001.1"/>
</dbReference>
<dbReference type="InterPro" id="IPR036097">
    <property type="entry name" value="HisK_dim/P_sf"/>
</dbReference>
<organism evidence="12">
    <name type="scientific">Tolypothrix bouteillei VB521301</name>
    <dbReference type="NCBI Taxonomy" id="1479485"/>
    <lineage>
        <taxon>Bacteria</taxon>
        <taxon>Bacillati</taxon>
        <taxon>Cyanobacteriota</taxon>
        <taxon>Cyanophyceae</taxon>
        <taxon>Nostocales</taxon>
        <taxon>Tolypothrichaceae</taxon>
        <taxon>Tolypothrix</taxon>
    </lineage>
</organism>
<dbReference type="PANTHER" id="PTHR43304:SF1">
    <property type="entry name" value="PAC DOMAIN-CONTAINING PROTEIN"/>
    <property type="match status" value="1"/>
</dbReference>
<dbReference type="STRING" id="1479485.DA73_0206065"/>
<keyword evidence="13" id="KW-1185">Reference proteome</keyword>
<dbReference type="Pfam" id="PF13426">
    <property type="entry name" value="PAS_9"/>
    <property type="match status" value="1"/>
</dbReference>
<dbReference type="SMART" id="SM00091">
    <property type="entry name" value="PAS"/>
    <property type="match status" value="2"/>
</dbReference>
<evidence type="ECO:0000313" key="13">
    <source>
        <dbReference type="Proteomes" id="UP000029738"/>
    </source>
</evidence>
<comment type="catalytic activity">
    <reaction evidence="1">
        <text>ATP + protein L-histidine = ADP + protein N-phospho-L-histidine.</text>
        <dbReference type="EC" id="2.7.13.3"/>
    </reaction>
</comment>
<evidence type="ECO:0000256" key="4">
    <source>
        <dbReference type="ARBA" id="ARBA00022679"/>
    </source>
</evidence>
<dbReference type="PROSITE" id="PS50113">
    <property type="entry name" value="PAC"/>
    <property type="match status" value="1"/>
</dbReference>
<dbReference type="Gene3D" id="1.10.287.130">
    <property type="match status" value="1"/>
</dbReference>
<dbReference type="SUPFAM" id="SSF55785">
    <property type="entry name" value="PYP-like sensor domain (PAS domain)"/>
    <property type="match status" value="2"/>
</dbReference>
<comment type="caution">
    <text evidence="12">The sequence shown here is derived from an EMBL/GenBank/DDBJ whole genome shotgun (WGS) entry which is preliminary data.</text>
</comment>
<evidence type="ECO:0000259" key="10">
    <source>
        <dbReference type="PROSITE" id="PS50113"/>
    </source>
</evidence>
<feature type="domain" description="Histidine kinase" evidence="8">
    <location>
        <begin position="323"/>
        <end position="534"/>
    </location>
</feature>
<dbReference type="EMBL" id="JHEG04000001">
    <property type="protein sequence ID" value="KAF3888057.1"/>
    <property type="molecule type" value="Genomic_DNA"/>
</dbReference>
<feature type="compositionally biased region" description="Basic and acidic residues" evidence="7">
    <location>
        <begin position="242"/>
        <end position="256"/>
    </location>
</feature>